<evidence type="ECO:0000256" key="2">
    <source>
        <dbReference type="ARBA" id="ARBA00023774"/>
    </source>
</evidence>
<comment type="subcellular location">
    <subcellularLocation>
        <location evidence="3">Membrane</location>
    </subcellularLocation>
</comment>
<feature type="domain" description="EF-hand" evidence="4">
    <location>
        <begin position="69"/>
        <end position="104"/>
    </location>
</feature>
<evidence type="ECO:0000256" key="1">
    <source>
        <dbReference type="ARBA" id="ARBA00022737"/>
    </source>
</evidence>
<dbReference type="PRINTS" id="PR00450">
    <property type="entry name" value="RECOVERIN"/>
</dbReference>
<keyword evidence="3" id="KW-0106">Calcium</keyword>
<sequence length="214" mass="24841">MRAFRNCFSLKKPKPGFEEPSILAAETHFTVNKVEALHDLFKKLSSSVIDDGLIHKEEFQLAFFNNSNKQNFFLDRLFDLFDIKRNGAIVFGEFVLSLSVFHPRAPEADKISYLFRLYDIKQTRFIERDELKEMVSALLSESDLSLSIDAVESIVDKTVMEANLKCDGKIDEEEWKEFVTNNPYILKNMTLPYLKELTFAFRSFILNTDVTDLE</sequence>
<organism evidence="5 6">
    <name type="scientific">Hibiscus syriacus</name>
    <name type="common">Rose of Sharon</name>
    <dbReference type="NCBI Taxonomy" id="106335"/>
    <lineage>
        <taxon>Eukaryota</taxon>
        <taxon>Viridiplantae</taxon>
        <taxon>Streptophyta</taxon>
        <taxon>Embryophyta</taxon>
        <taxon>Tracheophyta</taxon>
        <taxon>Spermatophyta</taxon>
        <taxon>Magnoliopsida</taxon>
        <taxon>eudicotyledons</taxon>
        <taxon>Gunneridae</taxon>
        <taxon>Pentapetalae</taxon>
        <taxon>rosids</taxon>
        <taxon>malvids</taxon>
        <taxon>Malvales</taxon>
        <taxon>Malvaceae</taxon>
        <taxon>Malvoideae</taxon>
        <taxon>Hibiscus</taxon>
    </lineage>
</organism>
<dbReference type="InterPro" id="IPR011992">
    <property type="entry name" value="EF-hand-dom_pair"/>
</dbReference>
<keyword evidence="6" id="KW-1185">Reference proteome</keyword>
<name>A0A6A2XB06_HIBSY</name>
<comment type="similarity">
    <text evidence="2 3">Belongs to the calcineurin regulatory subunit family.</text>
</comment>
<dbReference type="AlphaFoldDB" id="A0A6A2XB06"/>
<dbReference type="GO" id="GO:0019722">
    <property type="term" value="P:calcium-mediated signaling"/>
    <property type="evidence" value="ECO:0007669"/>
    <property type="project" value="UniProtKB-UniRule"/>
</dbReference>
<feature type="domain" description="EF-hand" evidence="4">
    <location>
        <begin position="106"/>
        <end position="141"/>
    </location>
</feature>
<protein>
    <recommendedName>
        <fullName evidence="3">Calcineurin B-like protein</fullName>
    </recommendedName>
</protein>
<evidence type="ECO:0000259" key="4">
    <source>
        <dbReference type="PROSITE" id="PS50222"/>
    </source>
</evidence>
<dbReference type="Gene3D" id="1.10.238.10">
    <property type="entry name" value="EF-hand"/>
    <property type="match status" value="1"/>
</dbReference>
<dbReference type="FunFam" id="1.10.238.10:FF:000073">
    <property type="entry name" value="calcineurin B-like protein 3"/>
    <property type="match status" value="1"/>
</dbReference>
<keyword evidence="3" id="KW-0479">Metal-binding</keyword>
<dbReference type="InterPro" id="IPR045198">
    <property type="entry name" value="CNBL1-10"/>
</dbReference>
<dbReference type="GO" id="GO:0016020">
    <property type="term" value="C:membrane"/>
    <property type="evidence" value="ECO:0007669"/>
    <property type="project" value="UniProtKB-SubCell"/>
</dbReference>
<evidence type="ECO:0000313" key="6">
    <source>
        <dbReference type="Proteomes" id="UP000436088"/>
    </source>
</evidence>
<keyword evidence="1 3" id="KW-0677">Repeat</keyword>
<comment type="subunit">
    <text evidence="3">Homodimer. Interacts with CIPK.</text>
</comment>
<dbReference type="PROSITE" id="PS50222">
    <property type="entry name" value="EF_HAND_2"/>
    <property type="match status" value="2"/>
</dbReference>
<accession>A0A6A2XB06</accession>
<dbReference type="SUPFAM" id="SSF47473">
    <property type="entry name" value="EF-hand"/>
    <property type="match status" value="1"/>
</dbReference>
<evidence type="ECO:0000313" key="5">
    <source>
        <dbReference type="EMBL" id="KAE8672378.1"/>
    </source>
</evidence>
<gene>
    <name evidence="5" type="ORF">F3Y22_tig00111842pilonHSYRG00027</name>
</gene>
<keyword evidence="3" id="KW-0472">Membrane</keyword>
<dbReference type="GO" id="GO:0005509">
    <property type="term" value="F:calcium ion binding"/>
    <property type="evidence" value="ECO:0007669"/>
    <property type="project" value="UniProtKB-UniRule"/>
</dbReference>
<comment type="function">
    <text evidence="3">Acts as a calcium sensor. CBL proteins interact with CIPK serine-threonine protein kinases. Binding of a CBL protein to the regulatory NAF domain of a CIPK protein lead to the activation of the kinase in a calcium-dependent manner.</text>
</comment>
<dbReference type="InterPro" id="IPR002048">
    <property type="entry name" value="EF_hand_dom"/>
</dbReference>
<dbReference type="EMBL" id="VEPZ02001446">
    <property type="protein sequence ID" value="KAE8672378.1"/>
    <property type="molecule type" value="Genomic_DNA"/>
</dbReference>
<proteinExistence type="inferred from homology"/>
<dbReference type="PANTHER" id="PTHR23056">
    <property type="entry name" value="CALCINEURIN B"/>
    <property type="match status" value="1"/>
</dbReference>
<dbReference type="Proteomes" id="UP000436088">
    <property type="component" value="Unassembled WGS sequence"/>
</dbReference>
<dbReference type="Pfam" id="PF13499">
    <property type="entry name" value="EF-hand_7"/>
    <property type="match status" value="1"/>
</dbReference>
<dbReference type="GO" id="GO:0019900">
    <property type="term" value="F:kinase binding"/>
    <property type="evidence" value="ECO:0007669"/>
    <property type="project" value="UniProtKB-UniRule"/>
</dbReference>
<evidence type="ECO:0000256" key="3">
    <source>
        <dbReference type="RuleBase" id="RU369080"/>
    </source>
</evidence>
<comment type="caution">
    <text evidence="5">The sequence shown here is derived from an EMBL/GenBank/DDBJ whole genome shotgun (WGS) entry which is preliminary data.</text>
</comment>
<dbReference type="PANTHER" id="PTHR23056:SF147">
    <property type="entry name" value="CALCINEURIN B-LIKE PROTEIN 8"/>
    <property type="match status" value="1"/>
</dbReference>
<reference evidence="5" key="1">
    <citation type="submission" date="2019-09" db="EMBL/GenBank/DDBJ databases">
        <title>Draft genome information of white flower Hibiscus syriacus.</title>
        <authorList>
            <person name="Kim Y.-M."/>
        </authorList>
    </citation>
    <scope>NUCLEOTIDE SEQUENCE [LARGE SCALE GENOMIC DNA]</scope>
    <source>
        <strain evidence="5">YM2019G1</strain>
    </source>
</reference>